<accession>A0A5B2VN55</accession>
<dbReference type="Proteomes" id="UP000324611">
    <property type="component" value="Unassembled WGS sequence"/>
</dbReference>
<sequence length="63" mass="6773">MKPNKDQNLKSKLSLNRQTIAKLDEANMNLVRGGQANQVTSLPCTIIILSIGVSCSNCGEEAI</sequence>
<dbReference type="EMBL" id="VUOC01000004">
    <property type="protein sequence ID" value="KAA2240194.1"/>
    <property type="molecule type" value="Genomic_DNA"/>
</dbReference>
<protein>
    <recommendedName>
        <fullName evidence="3">Natural product</fullName>
    </recommendedName>
</protein>
<proteinExistence type="predicted"/>
<evidence type="ECO:0008006" key="3">
    <source>
        <dbReference type="Google" id="ProtNLM"/>
    </source>
</evidence>
<keyword evidence="2" id="KW-1185">Reference proteome</keyword>
<gene>
    <name evidence="1" type="ORF">F0L74_28935</name>
</gene>
<evidence type="ECO:0000313" key="1">
    <source>
        <dbReference type="EMBL" id="KAA2240194.1"/>
    </source>
</evidence>
<reference evidence="1 2" key="1">
    <citation type="submission" date="2019-09" db="EMBL/GenBank/DDBJ databases">
        <title>Chitinophaga ginsengihumi sp. nov., isolated from soil of ginseng rhizosphere.</title>
        <authorList>
            <person name="Lee J."/>
        </authorList>
    </citation>
    <scope>NUCLEOTIDE SEQUENCE [LARGE SCALE GENOMIC DNA]</scope>
    <source>
        <strain evidence="1 2">BN140078</strain>
    </source>
</reference>
<dbReference type="InterPro" id="IPR058238">
    <property type="entry name" value="Lant_leader_dom"/>
</dbReference>
<dbReference type="NCBIfam" id="NF038153">
    <property type="entry name" value="lant_leader_L1a"/>
    <property type="match status" value="1"/>
</dbReference>
<dbReference type="AlphaFoldDB" id="A0A5B2VN55"/>
<evidence type="ECO:0000313" key="2">
    <source>
        <dbReference type="Proteomes" id="UP000324611"/>
    </source>
</evidence>
<dbReference type="RefSeq" id="WP_149841372.1">
    <property type="nucleotide sequence ID" value="NZ_VUOC01000004.1"/>
</dbReference>
<comment type="caution">
    <text evidence="1">The sequence shown here is derived from an EMBL/GenBank/DDBJ whole genome shotgun (WGS) entry which is preliminary data.</text>
</comment>
<organism evidence="1 2">
    <name type="scientific">Chitinophaga agrisoli</name>
    <dbReference type="NCBI Taxonomy" id="2607653"/>
    <lineage>
        <taxon>Bacteria</taxon>
        <taxon>Pseudomonadati</taxon>
        <taxon>Bacteroidota</taxon>
        <taxon>Chitinophagia</taxon>
        <taxon>Chitinophagales</taxon>
        <taxon>Chitinophagaceae</taxon>
        <taxon>Chitinophaga</taxon>
    </lineage>
</organism>
<reference evidence="1 2" key="2">
    <citation type="submission" date="2019-09" db="EMBL/GenBank/DDBJ databases">
        <authorList>
            <person name="Jin C."/>
        </authorList>
    </citation>
    <scope>NUCLEOTIDE SEQUENCE [LARGE SCALE GENOMIC DNA]</scope>
    <source>
        <strain evidence="1 2">BN140078</strain>
    </source>
</reference>
<name>A0A5B2VN55_9BACT</name>